<reference evidence="3 5" key="1">
    <citation type="submission" date="2014-10" db="EMBL/GenBank/DDBJ databases">
        <title>Draft genome of phytase producing Bacillus ginsengihumi strain M2.11.</title>
        <authorList>
            <person name="Toymentseva A."/>
            <person name="Boulygina E.A."/>
            <person name="Kazakov S.V."/>
            <person name="Kayumov I."/>
            <person name="Suleimanova A.D."/>
            <person name="Mardanova A.M."/>
            <person name="Maria S.N."/>
            <person name="Sergey M.Y."/>
            <person name="Sharipova M.R."/>
        </authorList>
    </citation>
    <scope>NUCLEOTIDE SEQUENCE [LARGE SCALE GENOMIC DNA]</scope>
    <source>
        <strain evidence="3 5">M2.11</strain>
    </source>
</reference>
<sequence length="142" mass="15415">MSQTVKAHFWISLITSILLFLQGGLGIYSYFSTSHMKNNMSRPSGMMQQYGNNNSNNSSSSSSTSSSNSTNSSGEMSGGYGNRQMAGMGAGGVQRYNNSFSLMRIESSIIGLIINIVFLLLSIIGFVLSWKISRNSKVQIES</sequence>
<reference evidence="4 6" key="3">
    <citation type="submission" date="2020-03" db="EMBL/GenBank/DDBJ databases">
        <title>Bacillus aquiflavi sp. nov., isolated from yellow water of strong flavor Chinese baijiu in Yibin region of China.</title>
        <authorList>
            <person name="Xie J."/>
        </authorList>
    </citation>
    <scope>NUCLEOTIDE SEQUENCE [LARGE SCALE GENOMIC DNA]</scope>
    <source>
        <strain evidence="4 6">Gsoil 114</strain>
    </source>
</reference>
<organism evidence="3 5">
    <name type="scientific">Heyndrickxia ginsengihumi</name>
    <dbReference type="NCBI Taxonomy" id="363870"/>
    <lineage>
        <taxon>Bacteria</taxon>
        <taxon>Bacillati</taxon>
        <taxon>Bacillota</taxon>
        <taxon>Bacilli</taxon>
        <taxon>Bacillales</taxon>
        <taxon>Bacillaceae</taxon>
        <taxon>Heyndrickxia</taxon>
    </lineage>
</organism>
<evidence type="ECO:0000313" key="5">
    <source>
        <dbReference type="Proteomes" id="UP000030588"/>
    </source>
</evidence>
<dbReference type="RefSeq" id="WP_025730393.1">
    <property type="nucleotide sequence ID" value="NZ_JAAIWK010000004.1"/>
</dbReference>
<comment type="caution">
    <text evidence="3">The sequence shown here is derived from an EMBL/GenBank/DDBJ whole genome shotgun (WGS) entry which is preliminary data.</text>
</comment>
<keyword evidence="2" id="KW-0472">Membrane</keyword>
<proteinExistence type="predicted"/>
<name>A0A0A6XWW0_9BACI</name>
<evidence type="ECO:0000256" key="1">
    <source>
        <dbReference type="SAM" id="MobiDB-lite"/>
    </source>
</evidence>
<keyword evidence="2" id="KW-1133">Transmembrane helix</keyword>
<protein>
    <submittedName>
        <fullName evidence="3">Uncharacterized protein</fullName>
    </submittedName>
</protein>
<keyword evidence="2" id="KW-0812">Transmembrane</keyword>
<dbReference type="Proteomes" id="UP000030588">
    <property type="component" value="Unassembled WGS sequence"/>
</dbReference>
<keyword evidence="6" id="KW-1185">Reference proteome</keyword>
<reference evidence="4 6" key="2">
    <citation type="submission" date="2020-02" db="EMBL/GenBank/DDBJ databases">
        <authorList>
            <person name="Feng H."/>
        </authorList>
    </citation>
    <scope>NUCLEOTIDE SEQUENCE [LARGE SCALE GENOMIC DNA]</scope>
    <source>
        <strain evidence="4 6">Gsoil 114</strain>
    </source>
</reference>
<feature type="compositionally biased region" description="Low complexity" evidence="1">
    <location>
        <begin position="52"/>
        <end position="73"/>
    </location>
</feature>
<feature type="compositionally biased region" description="Polar residues" evidence="1">
    <location>
        <begin position="42"/>
        <end position="51"/>
    </location>
</feature>
<dbReference type="Proteomes" id="UP000476934">
    <property type="component" value="Unassembled WGS sequence"/>
</dbReference>
<feature type="transmembrane region" description="Helical" evidence="2">
    <location>
        <begin position="7"/>
        <end position="31"/>
    </location>
</feature>
<dbReference type="AlphaFoldDB" id="A0A0A6XWW0"/>
<evidence type="ECO:0000256" key="2">
    <source>
        <dbReference type="SAM" id="Phobius"/>
    </source>
</evidence>
<evidence type="ECO:0000313" key="4">
    <source>
        <dbReference type="EMBL" id="NEY19107.1"/>
    </source>
</evidence>
<gene>
    <name evidence="4" type="ORF">G4D61_03870</name>
    <name evidence="3" type="ORF">NG54_14325</name>
</gene>
<evidence type="ECO:0000313" key="6">
    <source>
        <dbReference type="Proteomes" id="UP000476934"/>
    </source>
</evidence>
<evidence type="ECO:0000313" key="3">
    <source>
        <dbReference type="EMBL" id="KHD84632.1"/>
    </source>
</evidence>
<dbReference type="EMBL" id="JAAIWK010000004">
    <property type="protein sequence ID" value="NEY19107.1"/>
    <property type="molecule type" value="Genomic_DNA"/>
</dbReference>
<accession>A0A0A6XWW0</accession>
<feature type="region of interest" description="Disordered" evidence="1">
    <location>
        <begin position="42"/>
        <end position="78"/>
    </location>
</feature>
<dbReference type="EMBL" id="JRUN01000049">
    <property type="protein sequence ID" value="KHD84632.1"/>
    <property type="molecule type" value="Genomic_DNA"/>
</dbReference>
<feature type="transmembrane region" description="Helical" evidence="2">
    <location>
        <begin position="109"/>
        <end position="130"/>
    </location>
</feature>